<feature type="transmembrane region" description="Helical" evidence="1">
    <location>
        <begin position="129"/>
        <end position="149"/>
    </location>
</feature>
<dbReference type="InParanoid" id="A0A2P5I4W6"/>
<dbReference type="Proteomes" id="UP000094444">
    <property type="component" value="Unassembled WGS sequence"/>
</dbReference>
<evidence type="ECO:0000313" key="3">
    <source>
        <dbReference type="Proteomes" id="UP000094444"/>
    </source>
</evidence>
<name>A0A2P5I4W6_DIAHE</name>
<dbReference type="PANTHER" id="PTHR31970">
    <property type="match status" value="1"/>
</dbReference>
<keyword evidence="3" id="KW-1185">Reference proteome</keyword>
<dbReference type="EMBL" id="MAVT02000262">
    <property type="protein sequence ID" value="POS77533.1"/>
    <property type="molecule type" value="Genomic_DNA"/>
</dbReference>
<feature type="transmembrane region" description="Helical" evidence="1">
    <location>
        <begin position="269"/>
        <end position="295"/>
    </location>
</feature>
<dbReference type="AlphaFoldDB" id="A0A2P5I4W6"/>
<comment type="caution">
    <text evidence="2">The sequence shown here is derived from an EMBL/GenBank/DDBJ whole genome shotgun (WGS) entry which is preliminary data.</text>
</comment>
<evidence type="ECO:0000256" key="1">
    <source>
        <dbReference type="SAM" id="Phobius"/>
    </source>
</evidence>
<feature type="transmembrane region" description="Helical" evidence="1">
    <location>
        <begin position="21"/>
        <end position="44"/>
    </location>
</feature>
<feature type="transmembrane region" description="Helical" evidence="1">
    <location>
        <begin position="50"/>
        <end position="74"/>
    </location>
</feature>
<dbReference type="STRING" id="158607.A0A2P5I4W6"/>
<dbReference type="Pfam" id="PF16983">
    <property type="entry name" value="MFS_MOT1"/>
    <property type="match status" value="2"/>
</dbReference>
<evidence type="ECO:0000313" key="2">
    <source>
        <dbReference type="EMBL" id="POS77533.1"/>
    </source>
</evidence>
<dbReference type="GO" id="GO:0015098">
    <property type="term" value="F:molybdate ion transmembrane transporter activity"/>
    <property type="evidence" value="ECO:0007669"/>
    <property type="project" value="InterPro"/>
</dbReference>
<organism evidence="2 3">
    <name type="scientific">Diaporthe helianthi</name>
    <dbReference type="NCBI Taxonomy" id="158607"/>
    <lineage>
        <taxon>Eukaryota</taxon>
        <taxon>Fungi</taxon>
        <taxon>Dikarya</taxon>
        <taxon>Ascomycota</taxon>
        <taxon>Pezizomycotina</taxon>
        <taxon>Sordariomycetes</taxon>
        <taxon>Sordariomycetidae</taxon>
        <taxon>Diaporthales</taxon>
        <taxon>Diaporthaceae</taxon>
        <taxon>Diaporthe</taxon>
    </lineage>
</organism>
<feature type="transmembrane region" description="Helical" evidence="1">
    <location>
        <begin position="183"/>
        <end position="206"/>
    </location>
</feature>
<feature type="transmembrane region" description="Helical" evidence="1">
    <location>
        <begin position="95"/>
        <end position="117"/>
    </location>
</feature>
<dbReference type="OrthoDB" id="5402974at2759"/>
<evidence type="ECO:0008006" key="4">
    <source>
        <dbReference type="Google" id="ProtNLM"/>
    </source>
</evidence>
<proteinExistence type="predicted"/>
<keyword evidence="1" id="KW-1133">Transmembrane helix</keyword>
<keyword evidence="1" id="KW-0812">Transmembrane</keyword>
<protein>
    <recommendedName>
        <fullName evidence="4">Sulfate transporter</fullName>
    </recommendedName>
</protein>
<sequence>MALKDIAKFTKHNLRTLRHAPLSEISGALGDLGTLLPLMIALALQGSISLSTTLVLSGIFNIATGAAFGLPLPVQPMKAIAAAALASHASQRDTLAAGALVGAAVLILSVTGLLRRLAVWTPVPVVKGIQFGAGLSLVLSAGSGMLGRLGWGPHDPLDNRIWAIAAFLLLILTARATRFPYALLVFTVGLILAIATVATTSGHSHLPGWEIWRPYTISPGFASAEAWSMAVAQLPLTTLNSVIAAAALASDLMGPSFPGSTPTVTELGLSVAAMNLVGCWFGAMPVCHGAGGLAAQHRFGARSGASIILLGSLKLFLGLFLGATLLDLLGSFPRSILGVMVAAAGLELARVGQSLNHGASDLWEDSISANADGDGSRLGRVIKRHRDISDDERQERWAVMLITTAGILAFRNDAVGFVAGVLTHVAYQLSHALERRRDAVSERQPLLRWP</sequence>
<feature type="transmembrane region" description="Helical" evidence="1">
    <location>
        <begin position="307"/>
        <end position="326"/>
    </location>
</feature>
<accession>A0A2P5I4W6</accession>
<reference evidence="2" key="1">
    <citation type="submission" date="2017-09" db="EMBL/GenBank/DDBJ databases">
        <title>Polyketide synthases of a Diaporthe helianthi virulent isolate.</title>
        <authorList>
            <person name="Baroncelli R."/>
        </authorList>
    </citation>
    <scope>NUCLEOTIDE SEQUENCE [LARGE SCALE GENOMIC DNA]</scope>
    <source>
        <strain evidence="2">7/96</strain>
    </source>
</reference>
<gene>
    <name evidence="2" type="ORF">DHEL01_v204084</name>
</gene>
<dbReference type="PANTHER" id="PTHR31970:SF9">
    <property type="entry name" value="MOLYBDATE TRANSPORTER 2"/>
    <property type="match status" value="1"/>
</dbReference>
<keyword evidence="1" id="KW-0472">Membrane</keyword>
<dbReference type="InterPro" id="IPR031563">
    <property type="entry name" value="MOT1/MOT2"/>
</dbReference>